<dbReference type="EMBL" id="RCBY01000077">
    <property type="protein sequence ID" value="RQH42213.1"/>
    <property type="molecule type" value="Genomic_DNA"/>
</dbReference>
<proteinExistence type="predicted"/>
<organism evidence="2 3">
    <name type="scientific">Okeania hirsuta</name>
    <dbReference type="NCBI Taxonomy" id="1458930"/>
    <lineage>
        <taxon>Bacteria</taxon>
        <taxon>Bacillati</taxon>
        <taxon>Cyanobacteriota</taxon>
        <taxon>Cyanophyceae</taxon>
        <taxon>Oscillatoriophycideae</taxon>
        <taxon>Oscillatoriales</taxon>
        <taxon>Microcoleaceae</taxon>
        <taxon>Okeania</taxon>
    </lineage>
</organism>
<evidence type="ECO:0000313" key="2">
    <source>
        <dbReference type="EMBL" id="RQH42213.1"/>
    </source>
</evidence>
<keyword evidence="3" id="KW-1185">Reference proteome</keyword>
<evidence type="ECO:0000313" key="3">
    <source>
        <dbReference type="Proteomes" id="UP000269154"/>
    </source>
</evidence>
<evidence type="ECO:0000256" key="1">
    <source>
        <dbReference type="SAM" id="SignalP"/>
    </source>
</evidence>
<sequence>MKTNIVAIAVVALTICNTPLALAENYTREFDEQKYLRQNPDVAQLVRQGKYRSGYEHYVRYGQYENRPPAFKIFDEQEYLRHNPDVRNAIRRGEFQSAYQHYLKHGQYENRKGASKPSQPEFYDDYNQPPFANNNLSCQNINRNLSQEAFFRTESRVIHICRYENTNKLVWFERNNRSNYGWKTFPVEIAYNGFVNARMGYFVNNNEFIHKRRNRRVYREQVLTQWRHNCTKTSPSLSSNTF</sequence>
<accession>A0A3N6P822</accession>
<comment type="caution">
    <text evidence="2">The sequence shown here is derived from an EMBL/GenBank/DDBJ whole genome shotgun (WGS) entry which is preliminary data.</text>
</comment>
<dbReference type="AlphaFoldDB" id="A0A3N6P822"/>
<dbReference type="Proteomes" id="UP000269154">
    <property type="component" value="Unassembled WGS sequence"/>
</dbReference>
<gene>
    <name evidence="2" type="ORF">D5R40_15010</name>
</gene>
<feature type="signal peptide" evidence="1">
    <location>
        <begin position="1"/>
        <end position="23"/>
    </location>
</feature>
<evidence type="ECO:0008006" key="4">
    <source>
        <dbReference type="Google" id="ProtNLM"/>
    </source>
</evidence>
<dbReference type="OrthoDB" id="452279at2"/>
<protein>
    <recommendedName>
        <fullName evidence="4">YARHG domain-containing protein</fullName>
    </recommendedName>
</protein>
<feature type="chain" id="PRO_5018244298" description="YARHG domain-containing protein" evidence="1">
    <location>
        <begin position="24"/>
        <end position="242"/>
    </location>
</feature>
<keyword evidence="1" id="KW-0732">Signal</keyword>
<name>A0A3N6P822_9CYAN</name>
<reference evidence="2 3" key="1">
    <citation type="journal article" date="2018" name="ACS Chem. Biol.">
        <title>Ketoreductase domain dysfunction expands chemodiversity: malyngamide biosynthesis in the cyanobacterium Okeania hirsuta.</title>
        <authorList>
            <person name="Moss N.A."/>
            <person name="Leao T."/>
            <person name="Rankin M."/>
            <person name="McCullough T.M."/>
            <person name="Qu P."/>
            <person name="Korobeynikov A."/>
            <person name="Smith J.L."/>
            <person name="Gerwick L."/>
            <person name="Gerwick W.H."/>
        </authorList>
    </citation>
    <scope>NUCLEOTIDE SEQUENCE [LARGE SCALE GENOMIC DNA]</scope>
    <source>
        <strain evidence="2 3">PAB10Feb10-1</strain>
    </source>
</reference>